<comment type="caution">
    <text evidence="2">The sequence shown here is derived from an EMBL/GenBank/DDBJ whole genome shotgun (WGS) entry which is preliminary data.</text>
</comment>
<dbReference type="AlphaFoldDB" id="A0A2M8GLT5"/>
<protein>
    <submittedName>
        <fullName evidence="2">Uncharacterized protein</fullName>
    </submittedName>
</protein>
<proteinExistence type="predicted"/>
<dbReference type="Proteomes" id="UP000229370">
    <property type="component" value="Unassembled WGS sequence"/>
</dbReference>
<accession>A0A2M8GLT5</accession>
<keyword evidence="1" id="KW-1133">Transmembrane helix</keyword>
<organism evidence="2 3">
    <name type="scientific">Candidatus Roizmanbacteria bacterium CG_4_8_14_3_um_filter_36_10</name>
    <dbReference type="NCBI Taxonomy" id="1974834"/>
    <lineage>
        <taxon>Bacteria</taxon>
        <taxon>Candidatus Roizmaniibacteriota</taxon>
    </lineage>
</organism>
<keyword evidence="1" id="KW-0812">Transmembrane</keyword>
<feature type="transmembrane region" description="Helical" evidence="1">
    <location>
        <begin position="42"/>
        <end position="60"/>
    </location>
</feature>
<name>A0A2M8GLT5_9BACT</name>
<evidence type="ECO:0000313" key="2">
    <source>
        <dbReference type="EMBL" id="PJC81523.1"/>
    </source>
</evidence>
<gene>
    <name evidence="2" type="ORF">CO007_04245</name>
</gene>
<evidence type="ECO:0000256" key="1">
    <source>
        <dbReference type="SAM" id="Phobius"/>
    </source>
</evidence>
<dbReference type="EMBL" id="PFQK01000073">
    <property type="protein sequence ID" value="PJC81523.1"/>
    <property type="molecule type" value="Genomic_DNA"/>
</dbReference>
<sequence>MKLLFPKSFLRTSNSFFSNVSAAYFMTSVLAPGSNLKTDEQFLVISYNLIFAVIYFVLAINTDRYLNI</sequence>
<evidence type="ECO:0000313" key="3">
    <source>
        <dbReference type="Proteomes" id="UP000229370"/>
    </source>
</evidence>
<keyword evidence="1" id="KW-0472">Membrane</keyword>
<reference evidence="3" key="1">
    <citation type="submission" date="2017-09" db="EMBL/GenBank/DDBJ databases">
        <title>Depth-based differentiation of microbial function through sediment-hosted aquifers and enrichment of novel symbionts in the deep terrestrial subsurface.</title>
        <authorList>
            <person name="Probst A.J."/>
            <person name="Ladd B."/>
            <person name="Jarett J.K."/>
            <person name="Geller-Mcgrath D.E."/>
            <person name="Sieber C.M.K."/>
            <person name="Emerson J.B."/>
            <person name="Anantharaman K."/>
            <person name="Thomas B.C."/>
            <person name="Malmstrom R."/>
            <person name="Stieglmeier M."/>
            <person name="Klingl A."/>
            <person name="Woyke T."/>
            <person name="Ryan C.M."/>
            <person name="Banfield J.F."/>
        </authorList>
    </citation>
    <scope>NUCLEOTIDE SEQUENCE [LARGE SCALE GENOMIC DNA]</scope>
</reference>
<feature type="transmembrane region" description="Helical" evidence="1">
    <location>
        <begin position="12"/>
        <end position="30"/>
    </location>
</feature>